<evidence type="ECO:0000256" key="5">
    <source>
        <dbReference type="ARBA" id="ARBA00022833"/>
    </source>
</evidence>
<dbReference type="Pfam" id="PF02868">
    <property type="entry name" value="Peptidase_M4_C"/>
    <property type="match status" value="1"/>
</dbReference>
<evidence type="ECO:0000256" key="1">
    <source>
        <dbReference type="ARBA" id="ARBA00009388"/>
    </source>
</evidence>
<comment type="function">
    <text evidence="7">Extracellular zinc metalloprotease.</text>
</comment>
<dbReference type="SUPFAM" id="SSF55486">
    <property type="entry name" value="Metalloproteases ('zincins'), catalytic domain"/>
    <property type="match status" value="1"/>
</dbReference>
<dbReference type="EMBL" id="JAAWVT010000015">
    <property type="protein sequence ID" value="NKG22767.1"/>
    <property type="molecule type" value="Genomic_DNA"/>
</dbReference>
<organism evidence="10 11">
    <name type="scientific">Paeniglutamicibacter terrestris</name>
    <dbReference type="NCBI Taxonomy" id="2723403"/>
    <lineage>
        <taxon>Bacteria</taxon>
        <taxon>Bacillati</taxon>
        <taxon>Actinomycetota</taxon>
        <taxon>Actinomycetes</taxon>
        <taxon>Micrococcales</taxon>
        <taxon>Micrococcaceae</taxon>
        <taxon>Paeniglutamicibacter</taxon>
    </lineage>
</organism>
<dbReference type="Gene3D" id="1.10.390.10">
    <property type="entry name" value="Neutral Protease Domain 2"/>
    <property type="match status" value="1"/>
</dbReference>
<dbReference type="PANTHER" id="PTHR43579">
    <property type="match status" value="1"/>
</dbReference>
<keyword evidence="4 7" id="KW-0378">Hydrolase</keyword>
<keyword evidence="6 7" id="KW-0482">Metalloprotease</keyword>
<keyword evidence="2 7" id="KW-0645">Protease</keyword>
<sequence length="392" mass="42269">MDKETQPPAASSHPRHHAVPPYLLAAMAACDGAWEAPESMREIISSQPTLDKADGPVSVTRTRIATRARQTMLLDQALLHERSTAHQKLTWLIEPTGRLNRIISDAQGVEITPGTLIRSEGQKPSADIDVNRAYDGLGHVYGFLADLFKRNSLDGSGLVLRGTVHYGEHYDNAFWDGTQMVMGDGDGEIFNSFTSSLSVIAHELGHGLLQYTTNLQYQGQSGALNESIADVFGALVEQFVAGDDAAHASWLIGKGLFTKAVTGVALRSMIEPGTAYNDSILGKDPQPATMAEYVKTTEDNGGVHLNSGIPNRAFALFAKALGGNAWETAGSLWFNVIATRTLPENADFATFAEQTLLQARRDHGAGSAVESALKQAWDTVGVVPRLKENDDE</sequence>
<evidence type="ECO:0000256" key="4">
    <source>
        <dbReference type="ARBA" id="ARBA00022801"/>
    </source>
</evidence>
<dbReference type="Gene3D" id="3.10.170.10">
    <property type="match status" value="1"/>
</dbReference>
<gene>
    <name evidence="10" type="ORF">HED64_18915</name>
</gene>
<evidence type="ECO:0000313" key="11">
    <source>
        <dbReference type="Proteomes" id="UP000746595"/>
    </source>
</evidence>
<comment type="caution">
    <text evidence="10">The sequence shown here is derived from an EMBL/GenBank/DDBJ whole genome shotgun (WGS) entry which is preliminary data.</text>
</comment>
<comment type="similarity">
    <text evidence="1 7">Belongs to the peptidase M4 family.</text>
</comment>
<accession>A0ABX1G929</accession>
<dbReference type="CDD" id="cd09597">
    <property type="entry name" value="M4_TLP"/>
    <property type="match status" value="1"/>
</dbReference>
<evidence type="ECO:0000256" key="7">
    <source>
        <dbReference type="RuleBase" id="RU366073"/>
    </source>
</evidence>
<dbReference type="InterPro" id="IPR013856">
    <property type="entry name" value="Peptidase_M4_domain"/>
</dbReference>
<dbReference type="Pfam" id="PF01447">
    <property type="entry name" value="Peptidase_M4"/>
    <property type="match status" value="1"/>
</dbReference>
<evidence type="ECO:0000313" key="10">
    <source>
        <dbReference type="EMBL" id="NKG22767.1"/>
    </source>
</evidence>
<proteinExistence type="inferred from homology"/>
<evidence type="ECO:0000256" key="6">
    <source>
        <dbReference type="ARBA" id="ARBA00023049"/>
    </source>
</evidence>
<keyword evidence="5 7" id="KW-0862">Zinc</keyword>
<comment type="subcellular location">
    <subcellularLocation>
        <location evidence="7">Secreted</location>
    </subcellularLocation>
</comment>
<evidence type="ECO:0000259" key="8">
    <source>
        <dbReference type="Pfam" id="PF01447"/>
    </source>
</evidence>
<dbReference type="InterPro" id="IPR023612">
    <property type="entry name" value="Peptidase_M4"/>
</dbReference>
<evidence type="ECO:0000259" key="9">
    <source>
        <dbReference type="Pfam" id="PF02868"/>
    </source>
</evidence>
<dbReference type="InterPro" id="IPR027268">
    <property type="entry name" value="Peptidase_M4/M1_CTD_sf"/>
</dbReference>
<feature type="domain" description="Peptidase M4" evidence="8">
    <location>
        <begin position="133"/>
        <end position="209"/>
    </location>
</feature>
<reference evidence="10 11" key="1">
    <citation type="submission" date="2020-04" db="EMBL/GenBank/DDBJ databases">
        <title>Paeniglutamicibacter sp. ANT13_2, a novel actinomycete isolated from sediment in Antarctica.</title>
        <authorList>
            <person name="Sakdapetsiri C."/>
            <person name="Pinyakong O."/>
        </authorList>
    </citation>
    <scope>NUCLEOTIDE SEQUENCE [LARGE SCALE GENOMIC DNA]</scope>
    <source>
        <strain evidence="10 11">ANT13_2</strain>
    </source>
</reference>
<keyword evidence="11" id="KW-1185">Reference proteome</keyword>
<evidence type="ECO:0000256" key="2">
    <source>
        <dbReference type="ARBA" id="ARBA00022670"/>
    </source>
</evidence>
<dbReference type="InterPro" id="IPR052759">
    <property type="entry name" value="Metalloprotease_M4"/>
</dbReference>
<evidence type="ECO:0000256" key="3">
    <source>
        <dbReference type="ARBA" id="ARBA00022723"/>
    </source>
</evidence>
<keyword evidence="3" id="KW-0479">Metal-binding</keyword>
<dbReference type="Proteomes" id="UP000746595">
    <property type="component" value="Unassembled WGS sequence"/>
</dbReference>
<dbReference type="EC" id="3.4.24.-" evidence="7"/>
<comment type="cofactor">
    <cofactor evidence="7">
        <name>Zn(2+)</name>
        <dbReference type="ChEBI" id="CHEBI:29105"/>
    </cofactor>
</comment>
<keyword evidence="7" id="KW-0964">Secreted</keyword>
<feature type="domain" description="Peptidase M4 C-terminal" evidence="9">
    <location>
        <begin position="214"/>
        <end position="382"/>
    </location>
</feature>
<dbReference type="InterPro" id="IPR001570">
    <property type="entry name" value="Peptidase_M4_C_domain"/>
</dbReference>
<protein>
    <recommendedName>
        <fullName evidence="7">Neutral metalloproteinase</fullName>
        <ecNumber evidence="7">3.4.24.-</ecNumber>
    </recommendedName>
</protein>
<name>A0ABX1G929_9MICC</name>
<dbReference type="PRINTS" id="PR00730">
    <property type="entry name" value="THERMOLYSIN"/>
</dbReference>
<dbReference type="PANTHER" id="PTHR43579:SF1">
    <property type="entry name" value="NEUTRAL METALLOPROTEINASE"/>
    <property type="match status" value="1"/>
</dbReference>
<dbReference type="PROSITE" id="PS51257">
    <property type="entry name" value="PROKAR_LIPOPROTEIN"/>
    <property type="match status" value="1"/>
</dbReference>